<dbReference type="Gene3D" id="3.40.50.1110">
    <property type="entry name" value="SGNH hydrolase"/>
    <property type="match status" value="1"/>
</dbReference>
<comment type="caution">
    <text evidence="6">The sequence shown here is derived from an EMBL/GenBank/DDBJ whole genome shotgun (WGS) entry which is preliminary data.</text>
</comment>
<dbReference type="Pfam" id="PF13472">
    <property type="entry name" value="Lipase_GDSL_2"/>
    <property type="match status" value="1"/>
</dbReference>
<dbReference type="AlphaFoldDB" id="A0A919CFQ4"/>
<feature type="domain" description="Fibronectin type-III" evidence="5">
    <location>
        <begin position="336"/>
        <end position="434"/>
    </location>
</feature>
<gene>
    <name evidence="6" type="ORF">GCM10007147_07890</name>
</gene>
<dbReference type="GO" id="GO:0004622">
    <property type="term" value="F:phosphatidylcholine lysophospholipase activity"/>
    <property type="evidence" value="ECO:0007669"/>
    <property type="project" value="TreeGrafter"/>
</dbReference>
<sequence>MQEPRETEERPSWWSRATAWFDFSVWRTRTRRIFSGRRTRTWRDLLPERGRPRRFEPGPLGLLGVMLAAMAVTLLVIQTGSSGLDTSGGEDAAPPASVPGPPEGELRVMPVGDALTQGSSGDHTWRYHLWSHLEESGVDFSFVGPHDDMYSLEEEAHGDHSYAEPDFDTDHAARWGRSVNDMADGIAEVASEHEPHYLLVMAGTDDLLSGDDPDRVLEGIGETVSTVRVALEEARFVVGELPPVEGTGDDEAANARIEHFNMGLVDLAEQLSSEGSPVVVAQVAEGYAPEHDSWDEVHPNARGEVKIAAGFADALAEPLAVGEPFPRPLPEVPTGPRTPPDPEAEEAGDGLRISWEQVPGATDYRVEQRRTEPDPDEATVLSLEIERDDGSRSVLVESLFSGAGYEFAVHPYKGRDAGATSDVLELVYDDDPPPAPGGLSVRQDGTVVWDEVADASHYEVWVRPLECSVRDGDRRPLPVERSEPGSGNDVLDREQEEPASPAPDPSSSPSPPPRPQPPPSSPEEPPAPPGGGERVCEPRDGRGPGDGEGWISQGSVGSDLLWGPTVSGPYEVVVRSYSDYVRGGFSDPVLLEG</sequence>
<evidence type="ECO:0000256" key="4">
    <source>
        <dbReference type="SAM" id="Phobius"/>
    </source>
</evidence>
<feature type="region of interest" description="Disordered" evidence="3">
    <location>
        <begin position="470"/>
        <end position="566"/>
    </location>
</feature>
<feature type="compositionally biased region" description="Pro residues" evidence="3">
    <location>
        <begin position="500"/>
        <end position="529"/>
    </location>
</feature>
<feature type="compositionally biased region" description="Pro residues" evidence="3">
    <location>
        <begin position="325"/>
        <end position="341"/>
    </location>
</feature>
<proteinExistence type="predicted"/>
<keyword evidence="1" id="KW-0326">Glycosidase</keyword>
<evidence type="ECO:0000256" key="2">
    <source>
        <dbReference type="ARBA" id="ARBA00023326"/>
    </source>
</evidence>
<dbReference type="Proteomes" id="UP000654947">
    <property type="component" value="Unassembled WGS sequence"/>
</dbReference>
<keyword evidence="4" id="KW-0472">Membrane</keyword>
<dbReference type="SMART" id="SM00060">
    <property type="entry name" value="FN3"/>
    <property type="match status" value="1"/>
</dbReference>
<dbReference type="SUPFAM" id="SSF52266">
    <property type="entry name" value="SGNH hydrolase"/>
    <property type="match status" value="1"/>
</dbReference>
<organism evidence="6 7">
    <name type="scientific">Nocardiopsis kunsanensis</name>
    <dbReference type="NCBI Taxonomy" id="141693"/>
    <lineage>
        <taxon>Bacteria</taxon>
        <taxon>Bacillati</taxon>
        <taxon>Actinomycetota</taxon>
        <taxon>Actinomycetes</taxon>
        <taxon>Streptosporangiales</taxon>
        <taxon>Nocardiopsidaceae</taxon>
        <taxon>Nocardiopsis</taxon>
    </lineage>
</organism>
<keyword evidence="4" id="KW-0812">Transmembrane</keyword>
<reference evidence="6 7" key="1">
    <citation type="journal article" date="2014" name="Int. J. Syst. Evol. Microbiol.">
        <title>Complete genome sequence of Corynebacterium casei LMG S-19264T (=DSM 44701T), isolated from a smear-ripened cheese.</title>
        <authorList>
            <consortium name="US DOE Joint Genome Institute (JGI-PGF)"/>
            <person name="Walter F."/>
            <person name="Albersmeier A."/>
            <person name="Kalinowski J."/>
            <person name="Ruckert C."/>
        </authorList>
    </citation>
    <scope>NUCLEOTIDE SEQUENCE [LARGE SCALE GENOMIC DNA]</scope>
    <source>
        <strain evidence="6 7">KCTC 19473</strain>
    </source>
</reference>
<evidence type="ECO:0000313" key="7">
    <source>
        <dbReference type="Proteomes" id="UP000654947"/>
    </source>
</evidence>
<evidence type="ECO:0000313" key="6">
    <source>
        <dbReference type="EMBL" id="GHD18188.1"/>
    </source>
</evidence>
<dbReference type="Gene3D" id="2.60.40.10">
    <property type="entry name" value="Immunoglobulins"/>
    <property type="match status" value="1"/>
</dbReference>
<keyword evidence="2" id="KW-0624">Polysaccharide degradation</keyword>
<keyword evidence="2" id="KW-0119">Carbohydrate metabolism</keyword>
<keyword evidence="1" id="KW-0378">Hydrolase</keyword>
<dbReference type="InterPro" id="IPR051532">
    <property type="entry name" value="Ester_Hydrolysis_Enzymes"/>
</dbReference>
<feature type="region of interest" description="Disordered" evidence="3">
    <location>
        <begin position="83"/>
        <end position="102"/>
    </location>
</feature>
<feature type="region of interest" description="Disordered" evidence="3">
    <location>
        <begin position="323"/>
        <end position="349"/>
    </location>
</feature>
<evidence type="ECO:0000256" key="1">
    <source>
        <dbReference type="ARBA" id="ARBA00023295"/>
    </source>
</evidence>
<dbReference type="SUPFAM" id="SSF49265">
    <property type="entry name" value="Fibronectin type III"/>
    <property type="match status" value="1"/>
</dbReference>
<evidence type="ECO:0000259" key="5">
    <source>
        <dbReference type="PROSITE" id="PS50853"/>
    </source>
</evidence>
<feature type="compositionally biased region" description="Basic and acidic residues" evidence="3">
    <location>
        <begin position="534"/>
        <end position="545"/>
    </location>
</feature>
<accession>A0A919CFQ4</accession>
<feature type="compositionally biased region" description="Basic and acidic residues" evidence="3">
    <location>
        <begin position="470"/>
        <end position="483"/>
    </location>
</feature>
<dbReference type="GO" id="GO:0016798">
    <property type="term" value="F:hydrolase activity, acting on glycosyl bonds"/>
    <property type="evidence" value="ECO:0007669"/>
    <property type="project" value="UniProtKB-KW"/>
</dbReference>
<dbReference type="InterPro" id="IPR013783">
    <property type="entry name" value="Ig-like_fold"/>
</dbReference>
<dbReference type="GO" id="GO:0000272">
    <property type="term" value="P:polysaccharide catabolic process"/>
    <property type="evidence" value="ECO:0007669"/>
    <property type="project" value="UniProtKB-KW"/>
</dbReference>
<dbReference type="InterPro" id="IPR036116">
    <property type="entry name" value="FN3_sf"/>
</dbReference>
<dbReference type="InterPro" id="IPR036514">
    <property type="entry name" value="SGNH_hydro_sf"/>
</dbReference>
<dbReference type="PANTHER" id="PTHR30383">
    <property type="entry name" value="THIOESTERASE 1/PROTEASE 1/LYSOPHOSPHOLIPASE L1"/>
    <property type="match status" value="1"/>
</dbReference>
<evidence type="ECO:0000256" key="3">
    <source>
        <dbReference type="SAM" id="MobiDB-lite"/>
    </source>
</evidence>
<dbReference type="PROSITE" id="PS50853">
    <property type="entry name" value="FN3"/>
    <property type="match status" value="1"/>
</dbReference>
<protein>
    <recommendedName>
        <fullName evidence="5">Fibronectin type-III domain-containing protein</fullName>
    </recommendedName>
</protein>
<dbReference type="PANTHER" id="PTHR30383:SF2">
    <property type="entry name" value="CELLULOSE-BINDING PROTEIN"/>
    <property type="match status" value="1"/>
</dbReference>
<keyword evidence="7" id="KW-1185">Reference proteome</keyword>
<feature type="transmembrane region" description="Helical" evidence="4">
    <location>
        <begin position="59"/>
        <end position="77"/>
    </location>
</feature>
<name>A0A919CFQ4_9ACTN</name>
<dbReference type="EMBL" id="BMXL01000003">
    <property type="protein sequence ID" value="GHD18188.1"/>
    <property type="molecule type" value="Genomic_DNA"/>
</dbReference>
<keyword evidence="4" id="KW-1133">Transmembrane helix</keyword>
<dbReference type="InterPro" id="IPR003961">
    <property type="entry name" value="FN3_dom"/>
</dbReference>
<dbReference type="InterPro" id="IPR013830">
    <property type="entry name" value="SGNH_hydro"/>
</dbReference>
<dbReference type="RefSeq" id="WP_017575180.1">
    <property type="nucleotide sequence ID" value="NZ_BMXL01000003.1"/>
</dbReference>